<comment type="caution">
    <text evidence="1">The sequence shown here is derived from an EMBL/GenBank/DDBJ whole genome shotgun (WGS) entry which is preliminary data.</text>
</comment>
<evidence type="ECO:0000313" key="1">
    <source>
        <dbReference type="EMBL" id="OQE24414.1"/>
    </source>
</evidence>
<dbReference type="AlphaFoldDB" id="A0A1V6TEF7"/>
<proteinExistence type="predicted"/>
<dbReference type="Proteomes" id="UP000191285">
    <property type="component" value="Unassembled WGS sequence"/>
</dbReference>
<reference evidence="2" key="1">
    <citation type="journal article" date="2017" name="Nat. Microbiol.">
        <title>Global analysis of biosynthetic gene clusters reveals vast potential of secondary metabolite production in Penicillium species.</title>
        <authorList>
            <person name="Nielsen J.C."/>
            <person name="Grijseels S."/>
            <person name="Prigent S."/>
            <person name="Ji B."/>
            <person name="Dainat J."/>
            <person name="Nielsen K.F."/>
            <person name="Frisvad J.C."/>
            <person name="Workman M."/>
            <person name="Nielsen J."/>
        </authorList>
    </citation>
    <scope>NUCLEOTIDE SEQUENCE [LARGE SCALE GENOMIC DNA]</scope>
    <source>
        <strain evidence="2">IBT 24891</strain>
    </source>
</reference>
<evidence type="ECO:0000313" key="2">
    <source>
        <dbReference type="Proteomes" id="UP000191285"/>
    </source>
</evidence>
<sequence length="130" mass="14582">MDPALDCRPSWHRGPIFVPPYFGLFHGNKQPPHPRFQSRIGSRPASGRSACRRVGKQTLFPGKPNPAVRSRRVLFTPHLLRLLACWTTSHLHPGVKPLANRPARRYGQCSTAKCQGPKLPSMRQLLSAED</sequence>
<keyword evidence="2" id="KW-1185">Reference proteome</keyword>
<accession>A0A1V6TEF7</accession>
<dbReference type="EMBL" id="MLKD01000007">
    <property type="protein sequence ID" value="OQE24414.1"/>
    <property type="molecule type" value="Genomic_DNA"/>
</dbReference>
<organism evidence="1 2">
    <name type="scientific">Penicillium steckii</name>
    <dbReference type="NCBI Taxonomy" id="303698"/>
    <lineage>
        <taxon>Eukaryota</taxon>
        <taxon>Fungi</taxon>
        <taxon>Dikarya</taxon>
        <taxon>Ascomycota</taxon>
        <taxon>Pezizomycotina</taxon>
        <taxon>Eurotiomycetes</taxon>
        <taxon>Eurotiomycetidae</taxon>
        <taxon>Eurotiales</taxon>
        <taxon>Aspergillaceae</taxon>
        <taxon>Penicillium</taxon>
    </lineage>
</organism>
<name>A0A1V6TEF7_9EURO</name>
<protein>
    <submittedName>
        <fullName evidence="1">Uncharacterized protein</fullName>
    </submittedName>
</protein>
<gene>
    <name evidence="1" type="ORF">PENSTE_c007G08636</name>
</gene>